<comment type="caution">
    <text evidence="1">The sequence shown here is derived from an EMBL/GenBank/DDBJ whole genome shotgun (WGS) entry which is preliminary data.</text>
</comment>
<dbReference type="RefSeq" id="WP_189041102.1">
    <property type="nucleotide sequence ID" value="NZ_BMNB01000003.1"/>
</dbReference>
<gene>
    <name evidence="1" type="ORF">GCM10011608_10610</name>
</gene>
<reference evidence="1" key="2">
    <citation type="submission" date="2020-09" db="EMBL/GenBank/DDBJ databases">
        <authorList>
            <person name="Sun Q."/>
            <person name="Zhou Y."/>
        </authorList>
    </citation>
    <scope>NUCLEOTIDE SEQUENCE</scope>
    <source>
        <strain evidence="1">CGMCC 4.7312</strain>
    </source>
</reference>
<organism evidence="1 2">
    <name type="scientific">Micromonospora sonchi</name>
    <dbReference type="NCBI Taxonomy" id="1763543"/>
    <lineage>
        <taxon>Bacteria</taxon>
        <taxon>Bacillati</taxon>
        <taxon>Actinomycetota</taxon>
        <taxon>Actinomycetes</taxon>
        <taxon>Micromonosporales</taxon>
        <taxon>Micromonosporaceae</taxon>
        <taxon>Micromonospora</taxon>
    </lineage>
</organism>
<keyword evidence="2" id="KW-1185">Reference proteome</keyword>
<evidence type="ECO:0000313" key="1">
    <source>
        <dbReference type="EMBL" id="GGM27679.1"/>
    </source>
</evidence>
<name>A0A917WTX6_9ACTN</name>
<accession>A0A917WTX6</accession>
<dbReference type="AlphaFoldDB" id="A0A917WTX6"/>
<sequence length="70" mass="8025">MSLYQRLRWVLRRWIPLTLTHNQAALYDSITVHRSITGADDRMLLDRIAAQLGADAHDVRVVAWLIGADQ</sequence>
<protein>
    <submittedName>
        <fullName evidence="1">Uncharacterized protein</fullName>
    </submittedName>
</protein>
<dbReference type="Proteomes" id="UP000608890">
    <property type="component" value="Unassembled WGS sequence"/>
</dbReference>
<proteinExistence type="predicted"/>
<evidence type="ECO:0000313" key="2">
    <source>
        <dbReference type="Proteomes" id="UP000608890"/>
    </source>
</evidence>
<dbReference type="EMBL" id="BMNB01000003">
    <property type="protein sequence ID" value="GGM27679.1"/>
    <property type="molecule type" value="Genomic_DNA"/>
</dbReference>
<reference evidence="1" key="1">
    <citation type="journal article" date="2014" name="Int. J. Syst. Evol. Microbiol.">
        <title>Complete genome sequence of Corynebacterium casei LMG S-19264T (=DSM 44701T), isolated from a smear-ripened cheese.</title>
        <authorList>
            <consortium name="US DOE Joint Genome Institute (JGI-PGF)"/>
            <person name="Walter F."/>
            <person name="Albersmeier A."/>
            <person name="Kalinowski J."/>
            <person name="Ruckert C."/>
        </authorList>
    </citation>
    <scope>NUCLEOTIDE SEQUENCE</scope>
    <source>
        <strain evidence="1">CGMCC 4.7312</strain>
    </source>
</reference>